<dbReference type="InterPro" id="IPR036249">
    <property type="entry name" value="Thioredoxin-like_sf"/>
</dbReference>
<feature type="domain" description="Thioredoxin" evidence="10">
    <location>
        <begin position="1"/>
        <end position="103"/>
    </location>
</feature>
<dbReference type="OrthoDB" id="9790390at2"/>
<dbReference type="NCBIfam" id="TIGR01068">
    <property type="entry name" value="thioredoxin"/>
    <property type="match status" value="1"/>
</dbReference>
<accession>A0A4P6ZKV3</accession>
<keyword evidence="3" id="KW-0249">Electron transport</keyword>
<dbReference type="GO" id="GO:0015035">
    <property type="term" value="F:protein-disulfide reductase activity"/>
    <property type="evidence" value="ECO:0007669"/>
    <property type="project" value="UniProtKB-UniRule"/>
</dbReference>
<gene>
    <name evidence="11" type="primary">trxA</name>
    <name evidence="11" type="ORF">ELX58_04050</name>
</gene>
<evidence type="ECO:0000256" key="7">
    <source>
        <dbReference type="PIRNR" id="PIRNR000077"/>
    </source>
</evidence>
<evidence type="ECO:0000256" key="8">
    <source>
        <dbReference type="PIRSR" id="PIRSR000077-1"/>
    </source>
</evidence>
<feature type="site" description="Contributes to redox potential value" evidence="8">
    <location>
        <position position="30"/>
    </location>
</feature>
<keyword evidence="5 9" id="KW-0676">Redox-active center</keyword>
<dbReference type="AlphaFoldDB" id="A0A4P6ZKV3"/>
<reference evidence="12" key="1">
    <citation type="submission" date="2018-12" db="EMBL/GenBank/DDBJ databases">
        <title>A new species of lactobacillus.</title>
        <authorList>
            <person name="Jian Y."/>
            <person name="Xin L."/>
            <person name="Hong Z.J."/>
            <person name="Ming L.Z."/>
            <person name="Hong X.Z."/>
        </authorList>
    </citation>
    <scope>NUCLEOTIDE SEQUENCE [LARGE SCALE GENOMIC DNA]</scope>
    <source>
        <strain evidence="12">HSLZ-75</strain>
    </source>
</reference>
<organism evidence="11 12">
    <name type="scientific">Acetilactobacillus jinshanensis</name>
    <dbReference type="NCBI Taxonomy" id="1720083"/>
    <lineage>
        <taxon>Bacteria</taxon>
        <taxon>Bacillati</taxon>
        <taxon>Bacillota</taxon>
        <taxon>Bacilli</taxon>
        <taxon>Lactobacillales</taxon>
        <taxon>Lactobacillaceae</taxon>
        <taxon>Acetilactobacillus</taxon>
    </lineage>
</organism>
<feature type="site" description="Contributes to redox potential value" evidence="8">
    <location>
        <position position="29"/>
    </location>
</feature>
<dbReference type="InterPro" id="IPR005746">
    <property type="entry name" value="Thioredoxin"/>
</dbReference>
<dbReference type="EMBL" id="CP034726">
    <property type="protein sequence ID" value="QBP18324.1"/>
    <property type="molecule type" value="Genomic_DNA"/>
</dbReference>
<evidence type="ECO:0000259" key="10">
    <source>
        <dbReference type="PROSITE" id="PS51352"/>
    </source>
</evidence>
<dbReference type="PANTHER" id="PTHR45663">
    <property type="entry name" value="GEO12009P1"/>
    <property type="match status" value="1"/>
</dbReference>
<dbReference type="SUPFAM" id="SSF52833">
    <property type="entry name" value="Thioredoxin-like"/>
    <property type="match status" value="1"/>
</dbReference>
<dbReference type="Pfam" id="PF00085">
    <property type="entry name" value="Thioredoxin"/>
    <property type="match status" value="1"/>
</dbReference>
<evidence type="ECO:0000256" key="3">
    <source>
        <dbReference type="ARBA" id="ARBA00022982"/>
    </source>
</evidence>
<dbReference type="Proteomes" id="UP000294321">
    <property type="component" value="Chromosome"/>
</dbReference>
<evidence type="ECO:0000256" key="2">
    <source>
        <dbReference type="ARBA" id="ARBA00022448"/>
    </source>
</evidence>
<feature type="active site" description="Nucleophile" evidence="8">
    <location>
        <position position="31"/>
    </location>
</feature>
<evidence type="ECO:0000256" key="9">
    <source>
        <dbReference type="PIRSR" id="PIRSR000077-4"/>
    </source>
</evidence>
<dbReference type="InterPro" id="IPR013766">
    <property type="entry name" value="Thioredoxin_domain"/>
</dbReference>
<dbReference type="GO" id="GO:0045454">
    <property type="term" value="P:cell redox homeostasis"/>
    <property type="evidence" value="ECO:0007669"/>
    <property type="project" value="TreeGrafter"/>
</dbReference>
<protein>
    <recommendedName>
        <fullName evidence="6 7">Thioredoxin</fullName>
    </recommendedName>
</protein>
<feature type="site" description="Deprotonates C-terminal active site Cys" evidence="8">
    <location>
        <position position="22"/>
    </location>
</feature>
<keyword evidence="2" id="KW-0813">Transport</keyword>
<dbReference type="GO" id="GO:0005829">
    <property type="term" value="C:cytosol"/>
    <property type="evidence" value="ECO:0007669"/>
    <property type="project" value="TreeGrafter"/>
</dbReference>
<comment type="similarity">
    <text evidence="1 7">Belongs to the thioredoxin family.</text>
</comment>
<sequence length="103" mass="11096">MVNETSDQKFDQDTAKGLSLTDFGASWCGPCHMEAPIIAKLAKDLGNKVNVYKMDVDANPKTARALGIMGIPTMVVKKDGKIVDRVTGVHSEDQLKAVLAKHA</sequence>
<feature type="disulfide bond" description="Redox-active" evidence="9">
    <location>
        <begin position="28"/>
        <end position="31"/>
    </location>
</feature>
<proteinExistence type="inferred from homology"/>
<keyword evidence="12" id="KW-1185">Reference proteome</keyword>
<dbReference type="PANTHER" id="PTHR45663:SF11">
    <property type="entry name" value="GEO12009P1"/>
    <property type="match status" value="1"/>
</dbReference>
<evidence type="ECO:0000313" key="11">
    <source>
        <dbReference type="EMBL" id="QBP18324.1"/>
    </source>
</evidence>
<dbReference type="PROSITE" id="PS51352">
    <property type="entry name" value="THIOREDOXIN_2"/>
    <property type="match status" value="1"/>
</dbReference>
<name>A0A4P6ZKV3_9LACO</name>
<evidence type="ECO:0000313" key="12">
    <source>
        <dbReference type="Proteomes" id="UP000294321"/>
    </source>
</evidence>
<dbReference type="CDD" id="cd02947">
    <property type="entry name" value="TRX_family"/>
    <property type="match status" value="1"/>
</dbReference>
<evidence type="ECO:0000256" key="4">
    <source>
        <dbReference type="ARBA" id="ARBA00023157"/>
    </source>
</evidence>
<evidence type="ECO:0000256" key="6">
    <source>
        <dbReference type="NCBIfam" id="TIGR01068"/>
    </source>
</evidence>
<feature type="active site" description="Nucleophile" evidence="8">
    <location>
        <position position="28"/>
    </location>
</feature>
<dbReference type="PIRSF" id="PIRSF000077">
    <property type="entry name" value="Thioredoxin"/>
    <property type="match status" value="1"/>
</dbReference>
<keyword evidence="4 9" id="KW-1015">Disulfide bond</keyword>
<dbReference type="Gene3D" id="3.40.30.10">
    <property type="entry name" value="Glutaredoxin"/>
    <property type="match status" value="1"/>
</dbReference>
<dbReference type="RefSeq" id="WP_133441883.1">
    <property type="nucleotide sequence ID" value="NZ_CP034726.1"/>
</dbReference>
<evidence type="ECO:0000256" key="5">
    <source>
        <dbReference type="ARBA" id="ARBA00023284"/>
    </source>
</evidence>
<evidence type="ECO:0000256" key="1">
    <source>
        <dbReference type="ARBA" id="ARBA00008987"/>
    </source>
</evidence>
<dbReference type="KEGG" id="lji:ELX58_04050"/>